<reference evidence="3 6" key="1">
    <citation type="journal article" date="2011" name="Nature">
        <title>The Medicago genome provides insight into the evolution of rhizobial symbioses.</title>
        <authorList>
            <person name="Young N.D."/>
            <person name="Debelle F."/>
            <person name="Oldroyd G.E."/>
            <person name="Geurts R."/>
            <person name="Cannon S.B."/>
            <person name="Udvardi M.K."/>
            <person name="Benedito V.A."/>
            <person name="Mayer K.F."/>
            <person name="Gouzy J."/>
            <person name="Schoof H."/>
            <person name="Van de Peer Y."/>
            <person name="Proost S."/>
            <person name="Cook D.R."/>
            <person name="Meyers B.C."/>
            <person name="Spannagl M."/>
            <person name="Cheung F."/>
            <person name="De Mita S."/>
            <person name="Krishnakumar V."/>
            <person name="Gundlach H."/>
            <person name="Zhou S."/>
            <person name="Mudge J."/>
            <person name="Bharti A.K."/>
            <person name="Murray J.D."/>
            <person name="Naoumkina M.A."/>
            <person name="Rosen B."/>
            <person name="Silverstein K.A."/>
            <person name="Tang H."/>
            <person name="Rombauts S."/>
            <person name="Zhao P.X."/>
            <person name="Zhou P."/>
            <person name="Barbe V."/>
            <person name="Bardou P."/>
            <person name="Bechner M."/>
            <person name="Bellec A."/>
            <person name="Berger A."/>
            <person name="Berges H."/>
            <person name="Bidwell S."/>
            <person name="Bisseling T."/>
            <person name="Choisne N."/>
            <person name="Couloux A."/>
            <person name="Denny R."/>
            <person name="Deshpande S."/>
            <person name="Dai X."/>
            <person name="Doyle J.J."/>
            <person name="Dudez A.M."/>
            <person name="Farmer A.D."/>
            <person name="Fouteau S."/>
            <person name="Franken C."/>
            <person name="Gibelin C."/>
            <person name="Gish J."/>
            <person name="Goldstein S."/>
            <person name="Gonzalez A.J."/>
            <person name="Green P.J."/>
            <person name="Hallab A."/>
            <person name="Hartog M."/>
            <person name="Hua A."/>
            <person name="Humphray S.J."/>
            <person name="Jeong D.H."/>
            <person name="Jing Y."/>
            <person name="Jocker A."/>
            <person name="Kenton S.M."/>
            <person name="Kim D.J."/>
            <person name="Klee K."/>
            <person name="Lai H."/>
            <person name="Lang C."/>
            <person name="Lin S."/>
            <person name="Macmil S.L."/>
            <person name="Magdelenat G."/>
            <person name="Matthews L."/>
            <person name="McCorrison J."/>
            <person name="Monaghan E.L."/>
            <person name="Mun J.H."/>
            <person name="Najar F.Z."/>
            <person name="Nicholson C."/>
            <person name="Noirot C."/>
            <person name="O'Bleness M."/>
            <person name="Paule C.R."/>
            <person name="Poulain J."/>
            <person name="Prion F."/>
            <person name="Qin B."/>
            <person name="Qu C."/>
            <person name="Retzel E.F."/>
            <person name="Riddle C."/>
            <person name="Sallet E."/>
            <person name="Samain S."/>
            <person name="Samson N."/>
            <person name="Sanders I."/>
            <person name="Saurat O."/>
            <person name="Scarpelli C."/>
            <person name="Schiex T."/>
            <person name="Segurens B."/>
            <person name="Severin A.J."/>
            <person name="Sherrier D.J."/>
            <person name="Shi R."/>
            <person name="Sims S."/>
            <person name="Singer S.R."/>
            <person name="Sinharoy S."/>
            <person name="Sterck L."/>
            <person name="Viollet A."/>
            <person name="Wang B.B."/>
            <person name="Wang K."/>
            <person name="Wang M."/>
            <person name="Wang X."/>
            <person name="Warfsmann J."/>
            <person name="Weissenbach J."/>
            <person name="White D.D."/>
            <person name="White J.D."/>
            <person name="Wiley G.B."/>
            <person name="Wincker P."/>
            <person name="Xing Y."/>
            <person name="Yang L."/>
            <person name="Yao Z."/>
            <person name="Ying F."/>
            <person name="Zhai J."/>
            <person name="Zhou L."/>
            <person name="Zuber A."/>
            <person name="Denarie J."/>
            <person name="Dixon R.A."/>
            <person name="May G.D."/>
            <person name="Schwartz D.C."/>
            <person name="Rogers J."/>
            <person name="Quetier F."/>
            <person name="Town C.D."/>
            <person name="Roe B.A."/>
        </authorList>
    </citation>
    <scope>NUCLEOTIDE SEQUENCE [LARGE SCALE GENOMIC DNA]</scope>
    <source>
        <strain evidence="3">A17</strain>
        <strain evidence="5 6">cv. Jemalong A17</strain>
    </source>
</reference>
<evidence type="ECO:0000256" key="1">
    <source>
        <dbReference type="SAM" id="Coils"/>
    </source>
</evidence>
<dbReference type="OrthoDB" id="1430006at2759"/>
<dbReference type="EnsemblPlants" id="AES97291">
    <property type="protein sequence ID" value="AES97291"/>
    <property type="gene ID" value="MTR_5g048290"/>
</dbReference>
<sequence length="282" mass="32320">MFVKDVPGKELLEHNGQKCVRNSPQEAPTNNFPDTPLKTVEVKRPRLEVSSSAPVQIPGNNQQGSSEWVDEMWTSFFTEINSSGDGDTTSVWDDNFPFGGFINKHFSQEKFHEKVKELEFERVLQTSLTDSVRTTFLLHVMGLKLGDTVKENKAYVGEITELKNKLSEYEKNYVGEITELKKKLSDYEKDMAQLTNLKDELKKTLEETILEKRRMAAREKDLMDENSKNKGKLLVKEDAYKVTVDKLKAEIEELKYKMSVQYKAGYDKAVKQVVFFASGLKP</sequence>
<feature type="compositionally biased region" description="Polar residues" evidence="2">
    <location>
        <begin position="20"/>
        <end position="33"/>
    </location>
</feature>
<dbReference type="Proteomes" id="UP000265566">
    <property type="component" value="Chromosome 5"/>
</dbReference>
<evidence type="ECO:0000256" key="2">
    <source>
        <dbReference type="SAM" id="MobiDB-lite"/>
    </source>
</evidence>
<evidence type="ECO:0000313" key="3">
    <source>
        <dbReference type="EMBL" id="AES97291.2"/>
    </source>
</evidence>
<feature type="region of interest" description="Disordered" evidence="2">
    <location>
        <begin position="13"/>
        <end position="37"/>
    </location>
</feature>
<accession>A0A0C3XJV5</accession>
<accession>G7JZA6</accession>
<dbReference type="Proteomes" id="UP000002051">
    <property type="component" value="Chromosome 5"/>
</dbReference>
<reference evidence="3 6" key="2">
    <citation type="journal article" date="2014" name="BMC Genomics">
        <title>An improved genome release (version Mt4.0) for the model legume Medicago truncatula.</title>
        <authorList>
            <person name="Tang H."/>
            <person name="Krishnakumar V."/>
            <person name="Bidwell S."/>
            <person name="Rosen B."/>
            <person name="Chan A."/>
            <person name="Zhou S."/>
            <person name="Gentzbittel L."/>
            <person name="Childs K.L."/>
            <person name="Yandell M."/>
            <person name="Gundlach H."/>
            <person name="Mayer K.F."/>
            <person name="Schwartz D.C."/>
            <person name="Town C.D."/>
        </authorList>
    </citation>
    <scope>GENOME REANNOTATION</scope>
    <source>
        <strain evidence="5 6">cv. Jemalong A17</strain>
    </source>
</reference>
<dbReference type="AlphaFoldDB" id="G7JZA6"/>
<reference evidence="7" key="4">
    <citation type="journal article" date="2018" name="Nat. Plants">
        <title>Whole-genome landscape of Medicago truncatula symbiotic genes.</title>
        <authorList>
            <person name="Pecrix Y."/>
            <person name="Staton S.E."/>
            <person name="Sallet E."/>
            <person name="Lelandais-Briere C."/>
            <person name="Moreau S."/>
            <person name="Carrere S."/>
            <person name="Blein T."/>
            <person name="Jardinaud M.F."/>
            <person name="Latrasse D."/>
            <person name="Zouine M."/>
            <person name="Zahm M."/>
            <person name="Kreplak J."/>
            <person name="Mayjonade B."/>
            <person name="Satge C."/>
            <person name="Perez M."/>
            <person name="Cauet S."/>
            <person name="Marande W."/>
            <person name="Chantry-Darmon C."/>
            <person name="Lopez-Roques C."/>
            <person name="Bouchez O."/>
            <person name="Berard A."/>
            <person name="Debelle F."/>
            <person name="Munos S."/>
            <person name="Bendahmane A."/>
            <person name="Berges H."/>
            <person name="Niebel A."/>
            <person name="Buitink J."/>
            <person name="Frugier F."/>
            <person name="Benhamed M."/>
            <person name="Crespi M."/>
            <person name="Gouzy J."/>
            <person name="Gamas P."/>
        </authorList>
    </citation>
    <scope>NUCLEOTIDE SEQUENCE [LARGE SCALE GENOMIC DNA]</scope>
    <source>
        <strain evidence="7">cv. Jemalong A17</strain>
    </source>
</reference>
<gene>
    <name evidence="3" type="ordered locus">MTR_5g048290</name>
    <name evidence="4" type="ORF">MtrunA17_Chr5g0420601</name>
</gene>
<keyword evidence="1" id="KW-0175">Coiled coil</keyword>
<dbReference type="Gramene" id="rna30904">
    <property type="protein sequence ID" value="RHN55683.1"/>
    <property type="gene ID" value="gene30904"/>
</dbReference>
<dbReference type="HOGENOM" id="CLU_088378_0_0_1"/>
<reference evidence="4" key="5">
    <citation type="journal article" date="2018" name="Nat. Plants">
        <title>Whole-genome landscape of Medicago truncatula symbiotic genes.</title>
        <authorList>
            <person name="Pecrix Y."/>
            <person name="Gamas P."/>
            <person name="Carrere S."/>
        </authorList>
    </citation>
    <scope>NUCLEOTIDE SEQUENCE</scope>
    <source>
        <tissue evidence="4">Leaves</tissue>
    </source>
</reference>
<evidence type="ECO:0000313" key="7">
    <source>
        <dbReference type="Proteomes" id="UP000265566"/>
    </source>
</evidence>
<evidence type="ECO:0000313" key="6">
    <source>
        <dbReference type="Proteomes" id="UP000002051"/>
    </source>
</evidence>
<dbReference type="EMBL" id="PSQE01000005">
    <property type="protein sequence ID" value="RHN55683.1"/>
    <property type="molecule type" value="Genomic_DNA"/>
</dbReference>
<evidence type="ECO:0000313" key="4">
    <source>
        <dbReference type="EMBL" id="RHN55683.1"/>
    </source>
</evidence>
<proteinExistence type="predicted"/>
<protein>
    <submittedName>
        <fullName evidence="3">Carboxy-terminal lantibiotic dehydratase</fullName>
    </submittedName>
</protein>
<feature type="coiled-coil region" evidence="1">
    <location>
        <begin position="152"/>
        <end position="257"/>
    </location>
</feature>
<name>G7JZA6_MEDTR</name>
<organism evidence="3 6">
    <name type="scientific">Medicago truncatula</name>
    <name type="common">Barrel medic</name>
    <name type="synonym">Medicago tribuloides</name>
    <dbReference type="NCBI Taxonomy" id="3880"/>
    <lineage>
        <taxon>Eukaryota</taxon>
        <taxon>Viridiplantae</taxon>
        <taxon>Streptophyta</taxon>
        <taxon>Embryophyta</taxon>
        <taxon>Tracheophyta</taxon>
        <taxon>Spermatophyta</taxon>
        <taxon>Magnoliopsida</taxon>
        <taxon>eudicotyledons</taxon>
        <taxon>Gunneridae</taxon>
        <taxon>Pentapetalae</taxon>
        <taxon>rosids</taxon>
        <taxon>fabids</taxon>
        <taxon>Fabales</taxon>
        <taxon>Fabaceae</taxon>
        <taxon>Papilionoideae</taxon>
        <taxon>50 kb inversion clade</taxon>
        <taxon>NPAAA clade</taxon>
        <taxon>Hologalegina</taxon>
        <taxon>IRL clade</taxon>
        <taxon>Trifolieae</taxon>
        <taxon>Medicago</taxon>
    </lineage>
</organism>
<dbReference type="EMBL" id="CM001221">
    <property type="protein sequence ID" value="AES97291.2"/>
    <property type="molecule type" value="Genomic_DNA"/>
</dbReference>
<dbReference type="PaxDb" id="3880-AES97291"/>
<keyword evidence="6" id="KW-1185">Reference proteome</keyword>
<evidence type="ECO:0000313" key="5">
    <source>
        <dbReference type="EnsemblPlants" id="AES97291"/>
    </source>
</evidence>
<reference evidence="5" key="3">
    <citation type="submission" date="2015-04" db="UniProtKB">
        <authorList>
            <consortium name="EnsemblPlants"/>
        </authorList>
    </citation>
    <scope>IDENTIFICATION</scope>
    <source>
        <strain evidence="5">cv. Jemalong A17</strain>
    </source>
</reference>